<dbReference type="Proteomes" id="UP000642829">
    <property type="component" value="Unassembled WGS sequence"/>
</dbReference>
<sequence length="272" mass="31051">MGFHLVILAFIFAIQIVAAKDVYDYSVIDVTGDERAVLVLCPGLNQNGDFFLNEKPWLNYAREHQIGLMALSYKSDTRKLYNGEREGYYWPDQGSGDALLEAIRKEYGKDLPIFIYGFSGGAHFTSRFVEWKPERILAWTAYSAQFWDSPKSAEIMPPGIVACGELDGLRWQPTFAYFYEGRALGKPWIWISLSETGHGRHRAFEQFIRDFFSTALEDSNIPKNLGVFVDVDTGEEYVDPDSTYQPALLSFLPTRMLLEPWGELNNIQSINQ</sequence>
<protein>
    <recommendedName>
        <fullName evidence="3">Alpha/beta hydrolase</fullName>
    </recommendedName>
</protein>
<reference evidence="1" key="2">
    <citation type="submission" date="2020-09" db="EMBL/GenBank/DDBJ databases">
        <authorList>
            <person name="Sun Q."/>
            <person name="Kim S."/>
        </authorList>
    </citation>
    <scope>NUCLEOTIDE SEQUENCE</scope>
    <source>
        <strain evidence="1">KCTC 12870</strain>
    </source>
</reference>
<comment type="caution">
    <text evidence="1">The sequence shown here is derived from an EMBL/GenBank/DDBJ whole genome shotgun (WGS) entry which is preliminary data.</text>
</comment>
<dbReference type="InterPro" id="IPR029058">
    <property type="entry name" value="AB_hydrolase_fold"/>
</dbReference>
<dbReference type="SUPFAM" id="SSF53474">
    <property type="entry name" value="alpha/beta-Hydrolases"/>
    <property type="match status" value="1"/>
</dbReference>
<evidence type="ECO:0000313" key="2">
    <source>
        <dbReference type="Proteomes" id="UP000642829"/>
    </source>
</evidence>
<dbReference type="EMBL" id="BMXG01000016">
    <property type="protein sequence ID" value="GHC06596.1"/>
    <property type="molecule type" value="Genomic_DNA"/>
</dbReference>
<gene>
    <name evidence="1" type="ORF">GCM10007047_24500</name>
</gene>
<keyword evidence="2" id="KW-1185">Reference proteome</keyword>
<evidence type="ECO:0008006" key="3">
    <source>
        <dbReference type="Google" id="ProtNLM"/>
    </source>
</evidence>
<dbReference type="Gene3D" id="3.40.50.1820">
    <property type="entry name" value="alpha/beta hydrolase"/>
    <property type="match status" value="1"/>
</dbReference>
<reference evidence="1" key="1">
    <citation type="journal article" date="2014" name="Int. J. Syst. Evol. Microbiol.">
        <title>Complete genome sequence of Corynebacterium casei LMG S-19264T (=DSM 44701T), isolated from a smear-ripened cheese.</title>
        <authorList>
            <consortium name="US DOE Joint Genome Institute (JGI-PGF)"/>
            <person name="Walter F."/>
            <person name="Albersmeier A."/>
            <person name="Kalinowski J."/>
            <person name="Ruckert C."/>
        </authorList>
    </citation>
    <scope>NUCLEOTIDE SEQUENCE</scope>
    <source>
        <strain evidence="1">KCTC 12870</strain>
    </source>
</reference>
<dbReference type="AlphaFoldDB" id="A0A8J3DD58"/>
<organism evidence="1 2">
    <name type="scientific">Cerasicoccus arenae</name>
    <dbReference type="NCBI Taxonomy" id="424488"/>
    <lineage>
        <taxon>Bacteria</taxon>
        <taxon>Pseudomonadati</taxon>
        <taxon>Verrucomicrobiota</taxon>
        <taxon>Opitutia</taxon>
        <taxon>Puniceicoccales</taxon>
        <taxon>Cerasicoccaceae</taxon>
        <taxon>Cerasicoccus</taxon>
    </lineage>
</organism>
<proteinExistence type="predicted"/>
<name>A0A8J3DD58_9BACT</name>
<evidence type="ECO:0000313" key="1">
    <source>
        <dbReference type="EMBL" id="GHC06596.1"/>
    </source>
</evidence>
<accession>A0A8J3DD58</accession>
<dbReference type="RefSeq" id="WP_189515592.1">
    <property type="nucleotide sequence ID" value="NZ_BMXG01000016.1"/>
</dbReference>